<keyword evidence="1" id="KW-0472">Membrane</keyword>
<comment type="caution">
    <text evidence="2">The sequence shown here is derived from an EMBL/GenBank/DDBJ whole genome shotgun (WGS) entry which is preliminary data.</text>
</comment>
<name>A0A4R6US80_9GAMM</name>
<evidence type="ECO:0008006" key="4">
    <source>
        <dbReference type="Google" id="ProtNLM"/>
    </source>
</evidence>
<proteinExistence type="predicted"/>
<sequence length="110" mass="12472">MAIVKCGACGKQKSSKAPACPHCGFNPEGGLEQLEKHQAKKRRDSLHRQNMLQMFAVVILLVGGYMWWHGSGDPQSWQFQLGRFTLVAAILLYAYARGLSLWQKYFNKDK</sequence>
<keyword evidence="1" id="KW-0812">Transmembrane</keyword>
<organism evidence="2 3">
    <name type="scientific">Permianibacter aggregans</name>
    <dbReference type="NCBI Taxonomy" id="1510150"/>
    <lineage>
        <taxon>Bacteria</taxon>
        <taxon>Pseudomonadati</taxon>
        <taxon>Pseudomonadota</taxon>
        <taxon>Gammaproteobacteria</taxon>
        <taxon>Pseudomonadales</taxon>
        <taxon>Pseudomonadaceae</taxon>
        <taxon>Permianibacter</taxon>
    </lineage>
</organism>
<dbReference type="EMBL" id="SNYM01000006">
    <property type="protein sequence ID" value="TDQ48629.1"/>
    <property type="molecule type" value="Genomic_DNA"/>
</dbReference>
<dbReference type="AlphaFoldDB" id="A0A4R6US80"/>
<evidence type="ECO:0000256" key="1">
    <source>
        <dbReference type="SAM" id="Phobius"/>
    </source>
</evidence>
<protein>
    <recommendedName>
        <fullName evidence="4">Zinc ribbon protein</fullName>
    </recommendedName>
</protein>
<gene>
    <name evidence="2" type="ORF">EV696_10669</name>
</gene>
<dbReference type="OrthoDB" id="6687125at2"/>
<accession>A0A4R6US80</accession>
<evidence type="ECO:0000313" key="3">
    <source>
        <dbReference type="Proteomes" id="UP000295375"/>
    </source>
</evidence>
<keyword evidence="3" id="KW-1185">Reference proteome</keyword>
<feature type="transmembrane region" description="Helical" evidence="1">
    <location>
        <begin position="50"/>
        <end position="68"/>
    </location>
</feature>
<keyword evidence="1" id="KW-1133">Transmembrane helix</keyword>
<reference evidence="2 3" key="1">
    <citation type="submission" date="2019-03" db="EMBL/GenBank/DDBJ databases">
        <title>Genomic Encyclopedia of Type Strains, Phase IV (KMG-IV): sequencing the most valuable type-strain genomes for metagenomic binning, comparative biology and taxonomic classification.</title>
        <authorList>
            <person name="Goeker M."/>
        </authorList>
    </citation>
    <scope>NUCLEOTIDE SEQUENCE [LARGE SCALE GENOMIC DNA]</scope>
    <source>
        <strain evidence="2 3">DSM 103792</strain>
    </source>
</reference>
<feature type="transmembrane region" description="Helical" evidence="1">
    <location>
        <begin position="80"/>
        <end position="102"/>
    </location>
</feature>
<dbReference type="Proteomes" id="UP000295375">
    <property type="component" value="Unassembled WGS sequence"/>
</dbReference>
<evidence type="ECO:0000313" key="2">
    <source>
        <dbReference type="EMBL" id="TDQ48629.1"/>
    </source>
</evidence>
<dbReference type="RefSeq" id="WP_133589760.1">
    <property type="nucleotide sequence ID" value="NZ_CP037953.1"/>
</dbReference>